<keyword evidence="1" id="KW-0732">Signal</keyword>
<dbReference type="OrthoDB" id="881763at2"/>
<comment type="caution">
    <text evidence="2">The sequence shown here is derived from an EMBL/GenBank/DDBJ whole genome shotgun (WGS) entry which is preliminary data.</text>
</comment>
<evidence type="ECO:0000313" key="3">
    <source>
        <dbReference type="Proteomes" id="UP000275719"/>
    </source>
</evidence>
<feature type="signal peptide" evidence="1">
    <location>
        <begin position="1"/>
        <end position="19"/>
    </location>
</feature>
<reference evidence="2 3" key="1">
    <citation type="submission" date="2018-11" db="EMBL/GenBank/DDBJ databases">
        <title>Flavobacterium sp. nov., YIM 102701-2 draft genome.</title>
        <authorList>
            <person name="Li G."/>
            <person name="Jiang Y."/>
        </authorList>
    </citation>
    <scope>NUCLEOTIDE SEQUENCE [LARGE SCALE GENOMIC DNA]</scope>
    <source>
        <strain evidence="2 3">YIM 102701-2</strain>
    </source>
</reference>
<gene>
    <name evidence="2" type="ORF">EG240_05240</name>
</gene>
<evidence type="ECO:0000313" key="2">
    <source>
        <dbReference type="EMBL" id="RRJ91605.1"/>
    </source>
</evidence>
<accession>A0A3P3W8X7</accession>
<dbReference type="EMBL" id="RQVQ01000009">
    <property type="protein sequence ID" value="RRJ91605.1"/>
    <property type="molecule type" value="Genomic_DNA"/>
</dbReference>
<name>A0A3P3W8X7_9FLAO</name>
<proteinExistence type="predicted"/>
<protein>
    <submittedName>
        <fullName evidence="2">Uncharacterized protein</fullName>
    </submittedName>
</protein>
<dbReference type="Proteomes" id="UP000275719">
    <property type="component" value="Unassembled WGS sequence"/>
</dbReference>
<organism evidence="2 3">
    <name type="scientific">Paenimyroides tangerinum</name>
    <dbReference type="NCBI Taxonomy" id="2488728"/>
    <lineage>
        <taxon>Bacteria</taxon>
        <taxon>Pseudomonadati</taxon>
        <taxon>Bacteroidota</taxon>
        <taxon>Flavobacteriia</taxon>
        <taxon>Flavobacteriales</taxon>
        <taxon>Flavobacteriaceae</taxon>
        <taxon>Paenimyroides</taxon>
    </lineage>
</organism>
<dbReference type="AlphaFoldDB" id="A0A3P3W8X7"/>
<keyword evidence="3" id="KW-1185">Reference proteome</keyword>
<feature type="chain" id="PRO_5017984327" evidence="1">
    <location>
        <begin position="20"/>
        <end position="106"/>
    </location>
</feature>
<dbReference type="PROSITE" id="PS51257">
    <property type="entry name" value="PROKAR_LIPOPROTEIN"/>
    <property type="match status" value="1"/>
</dbReference>
<dbReference type="RefSeq" id="WP_125018170.1">
    <property type="nucleotide sequence ID" value="NZ_RQVQ01000009.1"/>
</dbReference>
<sequence length="106" mass="11766">MKKILLLLGLSLLILSCNKDDETPDPGNFQTPLPEATQTGKGTFACYVNGNAYITKKNEITAYYQYVQDHYSFIVAGTKEERPLWNIAIGSTADALIEGNTYTLKE</sequence>
<evidence type="ECO:0000256" key="1">
    <source>
        <dbReference type="SAM" id="SignalP"/>
    </source>
</evidence>